<evidence type="ECO:0000256" key="15">
    <source>
        <dbReference type="ARBA" id="ARBA00030232"/>
    </source>
</evidence>
<evidence type="ECO:0000256" key="14">
    <source>
        <dbReference type="ARBA" id="ARBA00023140"/>
    </source>
</evidence>
<protein>
    <recommendedName>
        <fullName evidence="4">Peroxisomal targeting signal 1 receptor</fullName>
    </recommendedName>
    <alternativeName>
        <fullName evidence="15">PTS1-BP</fullName>
    </alternativeName>
    <alternativeName>
        <fullName evidence="16">Peroxin-5</fullName>
    </alternativeName>
</protein>
<evidence type="ECO:0000256" key="10">
    <source>
        <dbReference type="ARBA" id="ARBA00022843"/>
    </source>
</evidence>
<evidence type="ECO:0000256" key="12">
    <source>
        <dbReference type="ARBA" id="ARBA00022966"/>
    </source>
</evidence>
<dbReference type="PROSITE" id="PS50005">
    <property type="entry name" value="TPR"/>
    <property type="match status" value="4"/>
</dbReference>
<dbReference type="PANTHER" id="PTHR10130:SF2">
    <property type="entry name" value="PEROXISOMAL TARGETING SIGNAL 1 RECEPTOR"/>
    <property type="match status" value="1"/>
</dbReference>
<proteinExistence type="inferred from homology"/>
<evidence type="ECO:0000256" key="13">
    <source>
        <dbReference type="ARBA" id="ARBA00023010"/>
    </source>
</evidence>
<keyword evidence="6" id="KW-0963">Cytoplasm</keyword>
<evidence type="ECO:0000256" key="9">
    <source>
        <dbReference type="ARBA" id="ARBA00022803"/>
    </source>
</evidence>
<dbReference type="InterPro" id="IPR019734">
    <property type="entry name" value="TPR_rpt"/>
</dbReference>
<keyword evidence="13" id="KW-0811">Translocation</keyword>
<dbReference type="Ensembl" id="ENSEBUT00000007152.1">
    <property type="protein sequence ID" value="ENSEBUP00000006691.1"/>
    <property type="gene ID" value="ENSEBUG00000004386.1"/>
</dbReference>
<keyword evidence="10" id="KW-0832">Ubl conjugation</keyword>
<dbReference type="GeneTree" id="ENSGT00940000156605"/>
<dbReference type="GO" id="GO:0005782">
    <property type="term" value="C:peroxisomal matrix"/>
    <property type="evidence" value="ECO:0007669"/>
    <property type="project" value="UniProtKB-SubCell"/>
</dbReference>
<evidence type="ECO:0000256" key="4">
    <source>
        <dbReference type="ARBA" id="ARBA00018416"/>
    </source>
</evidence>
<evidence type="ECO:0000256" key="8">
    <source>
        <dbReference type="ARBA" id="ARBA00022737"/>
    </source>
</evidence>
<reference evidence="20" key="1">
    <citation type="submission" date="2025-05" db="UniProtKB">
        <authorList>
            <consortium name="Ensembl"/>
        </authorList>
    </citation>
    <scope>IDENTIFICATION</scope>
</reference>
<keyword evidence="8" id="KW-0677">Repeat</keyword>
<dbReference type="Gene3D" id="1.25.40.10">
    <property type="entry name" value="Tetratricopeptide repeat domain"/>
    <property type="match status" value="1"/>
</dbReference>
<comment type="function">
    <text evidence="18">Receptor that mediates peroxisomal import of proteins containing a C-terminal PTS1-type tripeptide peroxisomal targeting signal (SKL-type). Binds to cargo proteins containing a PTS1 peroxisomal targeting signal in the cytosol, and translocates them into the peroxisome matrix by passing through the PEX13-PEX14 docking complex along with cargo proteins. PEX5 receptor is then retrotranslocated into the cytosol, leading to release of bound cargo in the peroxisome matrix, and reset for a subsequent peroxisome import cycle.</text>
</comment>
<name>A0A8C4NNQ0_EPTBU</name>
<dbReference type="OMA" id="NYRMKGP"/>
<comment type="subcellular location">
    <subcellularLocation>
        <location evidence="2">Cytoplasm</location>
        <location evidence="2">Cytosol</location>
    </subcellularLocation>
    <subcellularLocation>
        <location evidence="1">Peroxisome matrix</location>
    </subcellularLocation>
</comment>
<dbReference type="Pfam" id="PF13181">
    <property type="entry name" value="TPR_8"/>
    <property type="match status" value="1"/>
</dbReference>
<dbReference type="GO" id="GO:0005778">
    <property type="term" value="C:peroxisomal membrane"/>
    <property type="evidence" value="ECO:0007669"/>
    <property type="project" value="TreeGrafter"/>
</dbReference>
<dbReference type="GO" id="GO:0005052">
    <property type="term" value="F:peroxisome matrix targeting signal-1 binding"/>
    <property type="evidence" value="ECO:0007669"/>
    <property type="project" value="TreeGrafter"/>
</dbReference>
<evidence type="ECO:0000256" key="7">
    <source>
        <dbReference type="ARBA" id="ARBA00022499"/>
    </source>
</evidence>
<organism evidence="20 21">
    <name type="scientific">Eptatretus burgeri</name>
    <name type="common">Inshore hagfish</name>
    <dbReference type="NCBI Taxonomy" id="7764"/>
    <lineage>
        <taxon>Eukaryota</taxon>
        <taxon>Metazoa</taxon>
        <taxon>Chordata</taxon>
        <taxon>Craniata</taxon>
        <taxon>Vertebrata</taxon>
        <taxon>Cyclostomata</taxon>
        <taxon>Myxini</taxon>
        <taxon>Myxiniformes</taxon>
        <taxon>Myxinidae</taxon>
        <taxon>Eptatretinae</taxon>
        <taxon>Eptatretus</taxon>
    </lineage>
</organism>
<evidence type="ECO:0000256" key="19">
    <source>
        <dbReference type="PROSITE-ProRule" id="PRU00339"/>
    </source>
</evidence>
<dbReference type="Proteomes" id="UP000694388">
    <property type="component" value="Unplaced"/>
</dbReference>
<keyword evidence="12" id="KW-0882">Thioester bond</keyword>
<keyword evidence="7" id="KW-1017">Isopeptide bond</keyword>
<dbReference type="PANTHER" id="PTHR10130">
    <property type="entry name" value="PEROXISOMAL TARGETING SIGNAL 1 RECEPTOR PEX5"/>
    <property type="match status" value="1"/>
</dbReference>
<evidence type="ECO:0000256" key="11">
    <source>
        <dbReference type="ARBA" id="ARBA00022927"/>
    </source>
</evidence>
<evidence type="ECO:0000256" key="6">
    <source>
        <dbReference type="ARBA" id="ARBA00022490"/>
    </source>
</evidence>
<evidence type="ECO:0000313" key="20">
    <source>
        <dbReference type="Ensembl" id="ENSEBUP00000006665.1"/>
    </source>
</evidence>
<dbReference type="Pfam" id="PF13432">
    <property type="entry name" value="TPR_16"/>
    <property type="match status" value="2"/>
</dbReference>
<feature type="repeat" description="TPR" evidence="19">
    <location>
        <begin position="381"/>
        <end position="414"/>
    </location>
</feature>
<evidence type="ECO:0000256" key="3">
    <source>
        <dbReference type="ARBA" id="ARBA00005348"/>
    </source>
</evidence>
<comment type="similarity">
    <text evidence="3">Belongs to the peroxisomal targeting signal receptor family.</text>
</comment>
<sequence>MAMRDLVEAECGGQNPLMKLTSHFTQDKALQQEGLQPVWDSPRDSVVSKPLDQSSEVELVNEFLQRHNGLQTAPPHSFRMDALLAEMQEIDGAGPLHGSQVPNTSDILLSQTWAQEFINEDLGAEVTTNSQQSELWTQEMFENPAALEEREPVLANPAKWAEEYLEQAEGKSWSTELENADYKWAEEYRPEVEGDELMKTAKEFVGTFDDPKFNNSEFMKFIKRLGDGSLAMEGNQIVDNAANIATDTEAQKWAQEFAQESKGANKADLWVDDYARSQNLSVDKEFEKAKAVVESDTDFWDKLQAEWEELAESDPNAHPWLSEFDELASSSYDKGYQFAEDNPLREHPQPFEEGLRRLKEGDLPCATLLFEAAVQNDPGHMEAWQYLGTTHAENEQEHAAITALRRCLEIQPENLTALMALAASFTNESLPLQACRALSDWLAAHPRYRHLAQSPNSSTHKQLTSIASRPMLSDVREMFLDAARMDVDAVDADVQCGLGVLFNLSSEYDKAVDCFTAALAARPQDYLLWNKLGATLANGSRSEEAVEAYRQALQLQPGFTRSRYNLGISCINLGAHREAVEHFLEALRLQRDSPGPGATAGRDRSSPTSDSIWATLRMALSVLGRGDLHRTAVERDLTTLLNAFNMQQ</sequence>
<dbReference type="FunFam" id="1.25.40.10:FF:000034">
    <property type="entry name" value="Peroxisomal biogenesis factor 5 isoform 1"/>
    <property type="match status" value="1"/>
</dbReference>
<evidence type="ECO:0000256" key="1">
    <source>
        <dbReference type="ARBA" id="ARBA00004253"/>
    </source>
</evidence>
<accession>A0A8C4NNQ0</accession>
<keyword evidence="14" id="KW-0576">Peroxisome</keyword>
<dbReference type="InterPro" id="IPR011990">
    <property type="entry name" value="TPR-like_helical_dom_sf"/>
</dbReference>
<dbReference type="GO" id="GO:0005829">
    <property type="term" value="C:cytosol"/>
    <property type="evidence" value="ECO:0007669"/>
    <property type="project" value="UniProtKB-SubCell"/>
</dbReference>
<dbReference type="GO" id="GO:0016560">
    <property type="term" value="P:protein import into peroxisome matrix, docking"/>
    <property type="evidence" value="ECO:0007669"/>
    <property type="project" value="TreeGrafter"/>
</dbReference>
<keyword evidence="11" id="KW-0653">Protein transport</keyword>
<keyword evidence="5" id="KW-0813">Transport</keyword>
<dbReference type="InterPro" id="IPR024111">
    <property type="entry name" value="PEX5/PEX5L"/>
</dbReference>
<dbReference type="Ensembl" id="ENSEBUT00000007087.1">
    <property type="protein sequence ID" value="ENSEBUP00000006627.1"/>
    <property type="gene ID" value="ENSEBUG00000004386.1"/>
</dbReference>
<evidence type="ECO:0000256" key="17">
    <source>
        <dbReference type="ARBA" id="ARBA00046072"/>
    </source>
</evidence>
<feature type="repeat" description="TPR" evidence="19">
    <location>
        <begin position="526"/>
        <end position="559"/>
    </location>
</feature>
<evidence type="ECO:0000313" key="21">
    <source>
        <dbReference type="Proteomes" id="UP000694388"/>
    </source>
</evidence>
<feature type="repeat" description="TPR" evidence="19">
    <location>
        <begin position="492"/>
        <end position="525"/>
    </location>
</feature>
<keyword evidence="21" id="KW-1185">Reference proteome</keyword>
<evidence type="ECO:0000256" key="5">
    <source>
        <dbReference type="ARBA" id="ARBA00022448"/>
    </source>
</evidence>
<evidence type="ECO:0000256" key="16">
    <source>
        <dbReference type="ARBA" id="ARBA00032505"/>
    </source>
</evidence>
<keyword evidence="9 19" id="KW-0802">TPR repeat</keyword>
<dbReference type="Ensembl" id="ENSEBUT00000007125.1">
    <property type="protein sequence ID" value="ENSEBUP00000006665.1"/>
    <property type="gene ID" value="ENSEBUG00000004386.1"/>
</dbReference>
<evidence type="ECO:0000256" key="2">
    <source>
        <dbReference type="ARBA" id="ARBA00004514"/>
    </source>
</evidence>
<feature type="repeat" description="TPR" evidence="19">
    <location>
        <begin position="560"/>
        <end position="593"/>
    </location>
</feature>
<dbReference type="AlphaFoldDB" id="A0A8C4NNQ0"/>
<dbReference type="SMART" id="SM00028">
    <property type="entry name" value="TPR"/>
    <property type="match status" value="4"/>
</dbReference>
<evidence type="ECO:0000256" key="18">
    <source>
        <dbReference type="ARBA" id="ARBA00046106"/>
    </source>
</evidence>
<dbReference type="SUPFAM" id="SSF48452">
    <property type="entry name" value="TPR-like"/>
    <property type="match status" value="1"/>
</dbReference>
<comment type="function">
    <text evidence="17">In addition to promoting peroxisomal translocation of proteins containing a PTS1 peroxisomal targeting signal, mediates peroxisomal import of proteins containing a C-terminal PTS2-type peroxisomal targeting signal via its interaction with PEX7. Interaction with PEX7 only takes place when PEX7 is associated with cargo proteins containing a PTS2 peroxisomal targeting signal. PEX7 along with PTS2-containing cargo proteins are then translocated through the PEX13-PEX14 docking complex together with PEX5.</text>
</comment>